<keyword evidence="2" id="KW-0812">Transmembrane</keyword>
<keyword evidence="9" id="KW-1185">Reference proteome</keyword>
<keyword evidence="3" id="KW-1133">Transmembrane helix</keyword>
<feature type="region of interest" description="Disordered" evidence="7">
    <location>
        <begin position="30"/>
        <end position="51"/>
    </location>
</feature>
<keyword evidence="5" id="KW-0539">Nucleus</keyword>
<proteinExistence type="inferred from homology"/>
<comment type="similarity">
    <text evidence="1">Belongs to the TMEM53 family.</text>
</comment>
<dbReference type="EMBL" id="JAPDFW010000082">
    <property type="protein sequence ID" value="KAJ5072141.1"/>
    <property type="molecule type" value="Genomic_DNA"/>
</dbReference>
<name>A0A9Q0LF59_ANAIG</name>
<dbReference type="Pfam" id="PF05705">
    <property type="entry name" value="DUF829"/>
    <property type="match status" value="1"/>
</dbReference>
<evidence type="ECO:0000313" key="9">
    <source>
        <dbReference type="Proteomes" id="UP001149090"/>
    </source>
</evidence>
<evidence type="ECO:0000256" key="4">
    <source>
        <dbReference type="ARBA" id="ARBA00023136"/>
    </source>
</evidence>
<accession>A0A9Q0LF59</accession>
<dbReference type="InterPro" id="IPR029058">
    <property type="entry name" value="AB_hydrolase_fold"/>
</dbReference>
<dbReference type="GO" id="GO:0005640">
    <property type="term" value="C:nuclear outer membrane"/>
    <property type="evidence" value="ECO:0007669"/>
    <property type="project" value="UniProtKB-SubCell"/>
</dbReference>
<comment type="caution">
    <text evidence="8">The sequence shown here is derived from an EMBL/GenBank/DDBJ whole genome shotgun (WGS) entry which is preliminary data.</text>
</comment>
<keyword evidence="4" id="KW-0472">Membrane</keyword>
<evidence type="ECO:0000256" key="7">
    <source>
        <dbReference type="SAM" id="MobiDB-lite"/>
    </source>
</evidence>
<dbReference type="PANTHER" id="PTHR12265">
    <property type="entry name" value="TRANSMEMBRANE PROTEIN 53"/>
    <property type="match status" value="1"/>
</dbReference>
<evidence type="ECO:0000256" key="5">
    <source>
        <dbReference type="ARBA" id="ARBA00023242"/>
    </source>
</evidence>
<feature type="compositionally biased region" description="Basic and acidic residues" evidence="7">
    <location>
        <begin position="30"/>
        <end position="49"/>
    </location>
</feature>
<sequence length="322" mass="37686">MILLKTTFNKTIKECYKIISANLSIKISDKNDNNKNDKNNKNNKNKKDYTNIPEKTIKENNIFLNKEFNESILIVLFGWLACEDHHLNKYVDMYKKINSDVIPIKSPRYSLLFPVSLGKKMGQEVTQEIGKEYSKKQHIFLHCFSANGFYNCGHLLRELEIEKKKNNKLAIDISKRIKGVILDSAPPSPSKELLVTGITNSFPHCQFSTRKVIQFGLNLFTSFNPSILQDSFNLSEQTKNGFLPFNFPQLYLYSSDDKIVPPEHIENFYQNQIKAGKFVQYFRWDKVPHVQLYRYFPEKYKQLVGSFIFNFVTNFQNKKNFI</sequence>
<dbReference type="OrthoDB" id="77878at2759"/>
<evidence type="ECO:0008006" key="10">
    <source>
        <dbReference type="Google" id="ProtNLM"/>
    </source>
</evidence>
<evidence type="ECO:0000256" key="2">
    <source>
        <dbReference type="ARBA" id="ARBA00022692"/>
    </source>
</evidence>
<evidence type="ECO:0000256" key="6">
    <source>
        <dbReference type="ARBA" id="ARBA00034303"/>
    </source>
</evidence>
<reference evidence="8" key="1">
    <citation type="submission" date="2022-10" db="EMBL/GenBank/DDBJ databases">
        <title>Novel sulphate-reducing endosymbionts in the free-living metamonad Anaeramoeba.</title>
        <authorList>
            <person name="Jerlstrom-Hultqvist J."/>
            <person name="Cepicka I."/>
            <person name="Gallot-Lavallee L."/>
            <person name="Salas-Leiva D."/>
            <person name="Curtis B.A."/>
            <person name="Zahonova K."/>
            <person name="Pipaliya S."/>
            <person name="Dacks J."/>
            <person name="Roger A.J."/>
        </authorList>
    </citation>
    <scope>NUCLEOTIDE SEQUENCE</scope>
    <source>
        <strain evidence="8">BMAN</strain>
    </source>
</reference>
<dbReference type="PANTHER" id="PTHR12265:SF30">
    <property type="entry name" value="TRANSMEMBRANE PROTEIN 53"/>
    <property type="match status" value="1"/>
</dbReference>
<comment type="subcellular location">
    <subcellularLocation>
        <location evidence="6">Nucleus outer membrane</location>
        <topology evidence="6">Single-pass membrane protein</topology>
    </subcellularLocation>
</comment>
<dbReference type="AlphaFoldDB" id="A0A9Q0LF59"/>
<evidence type="ECO:0000256" key="1">
    <source>
        <dbReference type="ARBA" id="ARBA00007387"/>
    </source>
</evidence>
<gene>
    <name evidence="8" type="ORF">M0811_09521</name>
</gene>
<dbReference type="OMA" id="VECLFWR"/>
<dbReference type="Proteomes" id="UP001149090">
    <property type="component" value="Unassembled WGS sequence"/>
</dbReference>
<dbReference type="InterPro" id="IPR008547">
    <property type="entry name" value="DUF829_TMEM53"/>
</dbReference>
<organism evidence="8 9">
    <name type="scientific">Anaeramoeba ignava</name>
    <name type="common">Anaerobic marine amoeba</name>
    <dbReference type="NCBI Taxonomy" id="1746090"/>
    <lineage>
        <taxon>Eukaryota</taxon>
        <taxon>Metamonada</taxon>
        <taxon>Anaeramoebidae</taxon>
        <taxon>Anaeramoeba</taxon>
    </lineage>
</organism>
<protein>
    <recommendedName>
        <fullName evidence="10">Transmembrane protein 53</fullName>
    </recommendedName>
</protein>
<evidence type="ECO:0000313" key="8">
    <source>
        <dbReference type="EMBL" id="KAJ5072141.1"/>
    </source>
</evidence>
<evidence type="ECO:0000256" key="3">
    <source>
        <dbReference type="ARBA" id="ARBA00022989"/>
    </source>
</evidence>
<dbReference type="SUPFAM" id="SSF53474">
    <property type="entry name" value="alpha/beta-Hydrolases"/>
    <property type="match status" value="1"/>
</dbReference>